<dbReference type="PANTHER" id="PTHR11528">
    <property type="entry name" value="HEAT SHOCK PROTEIN 90 FAMILY MEMBER"/>
    <property type="match status" value="1"/>
</dbReference>
<gene>
    <name evidence="8" type="primary">htpG</name>
    <name evidence="11" type="ORF">SAMN06265368_2898</name>
</gene>
<dbReference type="SMART" id="SM00387">
    <property type="entry name" value="HATPase_c"/>
    <property type="match status" value="1"/>
</dbReference>
<evidence type="ECO:0000256" key="9">
    <source>
        <dbReference type="PIRSR" id="PIRSR002583-1"/>
    </source>
</evidence>
<feature type="binding site" evidence="9">
    <location>
        <position position="92"/>
    </location>
    <ligand>
        <name>ATP</name>
        <dbReference type="ChEBI" id="CHEBI:30616"/>
    </ligand>
</feature>
<comment type="function">
    <text evidence="8">Molecular chaperone. Has ATPase activity.</text>
</comment>
<feature type="binding site" evidence="9">
    <location>
        <begin position="129"/>
        <end position="134"/>
    </location>
    <ligand>
        <name>ATP</name>
        <dbReference type="ChEBI" id="CHEBI:30616"/>
    </ligand>
</feature>
<dbReference type="InterPro" id="IPR019805">
    <property type="entry name" value="Heat_shock_protein_90_CS"/>
</dbReference>
<dbReference type="Pfam" id="PF00183">
    <property type="entry name" value="HSP90"/>
    <property type="match status" value="1"/>
</dbReference>
<dbReference type="InterPro" id="IPR020568">
    <property type="entry name" value="Ribosomal_Su5_D2-typ_SF"/>
</dbReference>
<feature type="binding site" evidence="9">
    <location>
        <begin position="107"/>
        <end position="108"/>
    </location>
    <ligand>
        <name>ATP</name>
        <dbReference type="ChEBI" id="CHEBI:30616"/>
    </ligand>
</feature>
<keyword evidence="3 8" id="KW-0963">Cytoplasm</keyword>
<dbReference type="SUPFAM" id="SSF110942">
    <property type="entry name" value="HSP90 C-terminal domain"/>
    <property type="match status" value="1"/>
</dbReference>
<feature type="binding site" evidence="9">
    <location>
        <position position="41"/>
    </location>
    <ligand>
        <name>ATP</name>
        <dbReference type="ChEBI" id="CHEBI:30616"/>
    </ligand>
</feature>
<keyword evidence="6 8" id="KW-0346">Stress response</keyword>
<dbReference type="EMBL" id="OBEL01000003">
    <property type="protein sequence ID" value="SNZ19806.1"/>
    <property type="molecule type" value="Genomic_DNA"/>
</dbReference>
<feature type="binding site" evidence="9">
    <location>
        <position position="45"/>
    </location>
    <ligand>
        <name>ATP</name>
        <dbReference type="ChEBI" id="CHEBI:30616"/>
    </ligand>
</feature>
<keyword evidence="5 8" id="KW-0067">ATP-binding</keyword>
<dbReference type="SUPFAM" id="SSF55874">
    <property type="entry name" value="ATPase domain of HSP90 chaperone/DNA topoisomerase II/histidine kinase"/>
    <property type="match status" value="1"/>
</dbReference>
<feature type="region of interest" description="C" evidence="8">
    <location>
        <begin position="561"/>
        <end position="639"/>
    </location>
</feature>
<dbReference type="OrthoDB" id="9802640at2"/>
<feature type="binding site" evidence="9">
    <location>
        <position position="106"/>
    </location>
    <ligand>
        <name>ATP</name>
        <dbReference type="ChEBI" id="CHEBI:30616"/>
    </ligand>
</feature>
<dbReference type="FunFam" id="3.30.565.10:FF:000009">
    <property type="entry name" value="Molecular chaperone HtpG"/>
    <property type="match status" value="1"/>
</dbReference>
<dbReference type="Gene3D" id="3.30.230.80">
    <property type="match status" value="1"/>
</dbReference>
<dbReference type="InterPro" id="IPR036890">
    <property type="entry name" value="HATPase_C_sf"/>
</dbReference>
<feature type="binding site" evidence="9">
    <location>
        <position position="87"/>
    </location>
    <ligand>
        <name>ATP</name>
        <dbReference type="ChEBI" id="CHEBI:30616"/>
    </ligand>
</feature>
<dbReference type="PIRSF" id="PIRSF002583">
    <property type="entry name" value="Hsp90"/>
    <property type="match status" value="1"/>
</dbReference>
<evidence type="ECO:0000259" key="10">
    <source>
        <dbReference type="SMART" id="SM00387"/>
    </source>
</evidence>
<dbReference type="GO" id="GO:0016887">
    <property type="term" value="F:ATP hydrolysis activity"/>
    <property type="evidence" value="ECO:0007669"/>
    <property type="project" value="InterPro"/>
</dbReference>
<evidence type="ECO:0000256" key="2">
    <source>
        <dbReference type="ARBA" id="ARBA00008239"/>
    </source>
</evidence>
<dbReference type="SUPFAM" id="SSF54211">
    <property type="entry name" value="Ribosomal protein S5 domain 2-like"/>
    <property type="match status" value="1"/>
</dbReference>
<keyword evidence="12" id="KW-1185">Reference proteome</keyword>
<dbReference type="InterPro" id="IPR003594">
    <property type="entry name" value="HATPase_dom"/>
</dbReference>
<dbReference type="RefSeq" id="WP_097154188.1">
    <property type="nucleotide sequence ID" value="NZ_OBEL01000003.1"/>
</dbReference>
<comment type="similarity">
    <text evidence="2 8">Belongs to the heat shock protein 90 family.</text>
</comment>
<accession>A0A285PI60</accession>
<feature type="binding site" evidence="9">
    <location>
        <position position="100"/>
    </location>
    <ligand>
        <name>ATP</name>
        <dbReference type="ChEBI" id="CHEBI:30616"/>
    </ligand>
</feature>
<evidence type="ECO:0000256" key="1">
    <source>
        <dbReference type="ARBA" id="ARBA00004496"/>
    </source>
</evidence>
<dbReference type="InterPro" id="IPR037196">
    <property type="entry name" value="HSP90_C"/>
</dbReference>
<dbReference type="GO" id="GO:0005737">
    <property type="term" value="C:cytoplasm"/>
    <property type="evidence" value="ECO:0007669"/>
    <property type="project" value="UniProtKB-SubCell"/>
</dbReference>
<dbReference type="GO" id="GO:0140662">
    <property type="term" value="F:ATP-dependent protein folding chaperone"/>
    <property type="evidence" value="ECO:0007669"/>
    <property type="project" value="InterPro"/>
</dbReference>
<dbReference type="Pfam" id="PF13589">
    <property type="entry name" value="HATPase_c_3"/>
    <property type="match status" value="1"/>
</dbReference>
<dbReference type="AlphaFoldDB" id="A0A285PI60"/>
<comment type="subunit">
    <text evidence="8">Homodimer.</text>
</comment>
<name>A0A285PI60_9HYPH</name>
<dbReference type="InterPro" id="IPR020575">
    <property type="entry name" value="Hsp90_N"/>
</dbReference>
<evidence type="ECO:0000313" key="11">
    <source>
        <dbReference type="EMBL" id="SNZ19806.1"/>
    </source>
</evidence>
<dbReference type="GO" id="GO:0051082">
    <property type="term" value="F:unfolded protein binding"/>
    <property type="evidence" value="ECO:0007669"/>
    <property type="project" value="UniProtKB-UniRule"/>
</dbReference>
<dbReference type="InterPro" id="IPR001404">
    <property type="entry name" value="Hsp90_fam"/>
</dbReference>
<feature type="domain" description="Histidine kinase/HSP90-like ATPase" evidence="10">
    <location>
        <begin position="34"/>
        <end position="192"/>
    </location>
</feature>
<dbReference type="Proteomes" id="UP000219439">
    <property type="component" value="Unassembled WGS sequence"/>
</dbReference>
<dbReference type="PRINTS" id="PR00775">
    <property type="entry name" value="HEATSHOCK90"/>
</dbReference>
<comment type="subcellular location">
    <subcellularLocation>
        <location evidence="1 8">Cytoplasm</location>
    </subcellularLocation>
</comment>
<evidence type="ECO:0000256" key="5">
    <source>
        <dbReference type="ARBA" id="ARBA00022840"/>
    </source>
</evidence>
<evidence type="ECO:0000256" key="4">
    <source>
        <dbReference type="ARBA" id="ARBA00022741"/>
    </source>
</evidence>
<evidence type="ECO:0000256" key="7">
    <source>
        <dbReference type="ARBA" id="ARBA00023186"/>
    </source>
</evidence>
<keyword evidence="4 8" id="KW-0547">Nucleotide-binding</keyword>
<evidence type="ECO:0000256" key="6">
    <source>
        <dbReference type="ARBA" id="ARBA00023016"/>
    </source>
</evidence>
<dbReference type="Gene3D" id="3.30.565.10">
    <property type="entry name" value="Histidine kinase-like ATPase, C-terminal domain"/>
    <property type="match status" value="1"/>
</dbReference>
<evidence type="ECO:0000313" key="12">
    <source>
        <dbReference type="Proteomes" id="UP000219439"/>
    </source>
</evidence>
<feature type="region of interest" description="A; substrate-binding" evidence="8">
    <location>
        <begin position="1"/>
        <end position="341"/>
    </location>
</feature>
<comment type="caution">
    <text evidence="8">Lacks conserved residue(s) required for the propagation of feature annotation.</text>
</comment>
<feature type="binding site" evidence="9">
    <location>
        <position position="182"/>
    </location>
    <ligand>
        <name>ATP</name>
        <dbReference type="ChEBI" id="CHEBI:30616"/>
    </ligand>
</feature>
<reference evidence="11 12" key="1">
    <citation type="submission" date="2017-09" db="EMBL/GenBank/DDBJ databases">
        <authorList>
            <person name="Ehlers B."/>
            <person name="Leendertz F.H."/>
        </authorList>
    </citation>
    <scope>NUCLEOTIDE SEQUENCE [LARGE SCALE GENOMIC DNA]</scope>
    <source>
        <strain evidence="11 12">DSM 18289</strain>
    </source>
</reference>
<dbReference type="NCBIfam" id="NF003555">
    <property type="entry name" value="PRK05218.1"/>
    <property type="match status" value="1"/>
</dbReference>
<proteinExistence type="inferred from homology"/>
<evidence type="ECO:0000256" key="3">
    <source>
        <dbReference type="ARBA" id="ARBA00022490"/>
    </source>
</evidence>
<evidence type="ECO:0000256" key="8">
    <source>
        <dbReference type="HAMAP-Rule" id="MF_00505"/>
    </source>
</evidence>
<dbReference type="HAMAP" id="MF_00505">
    <property type="entry name" value="HSP90"/>
    <property type="match status" value="1"/>
</dbReference>
<sequence>MSDQADIKGGSETHSFEAEVSRLLHLMVHAVYSNKEIFLRELVSNAADACEKLRHESLTNSDLVKDDPTFQITLSADGADGTLSVLDNGIGMSKAELIENLGTIAKSGTRAFLDQLAKEEGDGSALIGQFGIGFYSAFMVADRVDVISRRAGEAEAWKWSSNGEGAYELSVASEEEALPRGTKIVMHLKDDEKTFADAVTIRRIVRDYSSHVPVPIRMLTKNEEADAIDEEKLTDGTALWTKSKSEITEEQYKEFYQYSSGQFDDPAVTIHYRAEGRTEYNVLAFIPDHKPFDLFDPSRKGRMKLYVRRVFITDDAELVPAYLRFVRGVVDSEDIPLNISREMLQDNPILTAIKKGVTNKVLSELEKLSRKDEEKFLSIWEAFGTVIKEGLYEDPERRDQLFKLVRFNTTKGENRTLAQYVEDLKENQTSIYYALGDSKDAILASPHLEGYEAREVEVLLLADAVDAFWVQTALGFDGKSFKSISQGGADLDAIEKVAQDVDDKSDEEKAKDKTSVADLVSFVKETLIDDVSEVRISSRLATSPVCIVAPEYGPDRQMEKLMRGQQGAQAGLKPVLEINPDHALILALASQLSSAADKAEVTDGARLLLDQALILDGEQPANPAEFAARLSKVMMSAMG</sequence>
<keyword evidence="7 8" id="KW-0143">Chaperone</keyword>
<organism evidence="11 12">
    <name type="scientific">Cohaesibacter gelatinilyticus</name>
    <dbReference type="NCBI Taxonomy" id="372072"/>
    <lineage>
        <taxon>Bacteria</taxon>
        <taxon>Pseudomonadati</taxon>
        <taxon>Pseudomonadota</taxon>
        <taxon>Alphaproteobacteria</taxon>
        <taxon>Hyphomicrobiales</taxon>
        <taxon>Cohaesibacteraceae</taxon>
    </lineage>
</organism>
<dbReference type="Gene3D" id="1.20.120.790">
    <property type="entry name" value="Heat shock protein 90, C-terminal domain"/>
    <property type="match status" value="1"/>
</dbReference>
<feature type="binding site" evidence="9">
    <location>
        <position position="341"/>
    </location>
    <ligand>
        <name>ATP</name>
        <dbReference type="ChEBI" id="CHEBI:30616"/>
    </ligand>
</feature>
<protein>
    <recommendedName>
        <fullName evidence="8">Chaperone protein HtpG</fullName>
    </recommendedName>
    <alternativeName>
        <fullName evidence="8">Heat shock protein HtpG</fullName>
    </alternativeName>
    <alternativeName>
        <fullName evidence="8">High temperature protein G</fullName>
    </alternativeName>
</protein>
<dbReference type="PROSITE" id="PS00298">
    <property type="entry name" value="HSP90"/>
    <property type="match status" value="1"/>
</dbReference>
<dbReference type="GO" id="GO:0005524">
    <property type="term" value="F:ATP binding"/>
    <property type="evidence" value="ECO:0007669"/>
    <property type="project" value="UniProtKB-UniRule"/>
</dbReference>
<dbReference type="Gene3D" id="3.40.50.11260">
    <property type="match status" value="1"/>
</dbReference>
<dbReference type="CDD" id="cd16927">
    <property type="entry name" value="HATPase_Hsp90-like"/>
    <property type="match status" value="1"/>
</dbReference>